<dbReference type="EMBL" id="CP135177">
    <property type="protein sequence ID" value="WZS88203.1"/>
    <property type="molecule type" value="Genomic_DNA"/>
</dbReference>
<evidence type="ECO:0000313" key="3">
    <source>
        <dbReference type="EMBL" id="WZS88203.1"/>
    </source>
</evidence>
<dbReference type="InterPro" id="IPR051405">
    <property type="entry name" value="phD/YefM_antitoxin"/>
</dbReference>
<dbReference type="Gene3D" id="3.40.1620.10">
    <property type="entry name" value="YefM-like domain"/>
    <property type="match status" value="1"/>
</dbReference>
<keyword evidence="4" id="KW-1185">Reference proteome</keyword>
<dbReference type="PANTHER" id="PTHR33713">
    <property type="entry name" value="ANTITOXIN YAFN-RELATED"/>
    <property type="match status" value="1"/>
</dbReference>
<proteinExistence type="inferred from homology"/>
<name>A0AAN0NAK3_9VIBR</name>
<dbReference type="PANTHER" id="PTHR33713:SF3">
    <property type="entry name" value="ANTITOXIN"/>
    <property type="match status" value="1"/>
</dbReference>
<accession>A0AAN0NAK3</accession>
<evidence type="ECO:0000256" key="1">
    <source>
        <dbReference type="ARBA" id="ARBA00009981"/>
    </source>
</evidence>
<dbReference type="AlphaFoldDB" id="A0AAN0NAK3"/>
<gene>
    <name evidence="3" type="ORF">QYQ95_16795</name>
</gene>
<organism evidence="3 4">
    <name type="scientific">Vibrio cyclitrophicus ZF270</name>
    <dbReference type="NCBI Taxonomy" id="1136176"/>
    <lineage>
        <taxon>Bacteria</taxon>
        <taxon>Pseudomonadati</taxon>
        <taxon>Pseudomonadota</taxon>
        <taxon>Gammaproteobacteria</taxon>
        <taxon>Vibrionales</taxon>
        <taxon>Vibrionaceae</taxon>
        <taxon>Vibrio</taxon>
    </lineage>
</organism>
<dbReference type="SUPFAM" id="SSF143120">
    <property type="entry name" value="YefM-like"/>
    <property type="match status" value="1"/>
</dbReference>
<evidence type="ECO:0000313" key="4">
    <source>
        <dbReference type="Proteomes" id="UP001441914"/>
    </source>
</evidence>
<dbReference type="Proteomes" id="UP001441914">
    <property type="component" value="Chromosome 2"/>
</dbReference>
<comment type="similarity">
    <text evidence="1 2">Belongs to the phD/YefM antitoxin family.</text>
</comment>
<sequence length="85" mass="9631">MKVEIVTSLKRQASQILADLHDTKEPVLITEHGKPSAYLVDVDDYHFMQNRLVIFEGIACGERAISQGKSLSQDEAKDKMSKWLK</sequence>
<dbReference type="NCBIfam" id="TIGR01552">
    <property type="entry name" value="phd_fam"/>
    <property type="match status" value="1"/>
</dbReference>
<dbReference type="InterPro" id="IPR036165">
    <property type="entry name" value="YefM-like_sf"/>
</dbReference>
<protein>
    <recommendedName>
        <fullName evidence="2">Antitoxin</fullName>
    </recommendedName>
</protein>
<dbReference type="RefSeq" id="WP_016799979.1">
    <property type="nucleotide sequence ID" value="NZ_AIDR02000030.1"/>
</dbReference>
<comment type="function">
    <text evidence="2">Antitoxin component of a type II toxin-antitoxin (TA) system.</text>
</comment>
<dbReference type="Pfam" id="PF02604">
    <property type="entry name" value="PhdYeFM_antitox"/>
    <property type="match status" value="1"/>
</dbReference>
<evidence type="ECO:0000256" key="2">
    <source>
        <dbReference type="RuleBase" id="RU362080"/>
    </source>
</evidence>
<reference evidence="3 4" key="1">
    <citation type="journal article" date="2024" name="Elife">
        <title>Polysaccharide breakdown products drive degradation-dispersal cycles of foraging bacteria through changes in metabolism and motility.</title>
        <authorList>
            <person name="Stubbusch A.K."/>
            <person name="Keegstra J.M."/>
            <person name="Schwartzman J."/>
            <person name="Pontrelli S."/>
            <person name="Clerc E.E."/>
            <person name="Stocker R."/>
            <person name="Magnabosco C."/>
            <person name="Schubert O.T."/>
            <person name="Ackermann M."/>
            <person name="D'Souza G.G."/>
        </authorList>
    </citation>
    <scope>NUCLEOTIDE SEQUENCE [LARGE SCALE GENOMIC DNA]</scope>
    <source>
        <strain evidence="3 4">ZF270</strain>
    </source>
</reference>
<dbReference type="InterPro" id="IPR006442">
    <property type="entry name" value="Antitoxin_Phd/YefM"/>
</dbReference>